<name>A0A915UA10_9BACT</name>
<keyword evidence="3 7" id="KW-0963">Cytoplasm</keyword>
<dbReference type="InterPro" id="IPR003959">
    <property type="entry name" value="ATPase_AAA_core"/>
</dbReference>
<dbReference type="NCBIfam" id="NF003544">
    <property type="entry name" value="PRK05201.1"/>
    <property type="match status" value="1"/>
</dbReference>
<dbReference type="SMART" id="SM00382">
    <property type="entry name" value="AAA"/>
    <property type="match status" value="1"/>
</dbReference>
<dbReference type="InterPro" id="IPR050052">
    <property type="entry name" value="ATP-dep_Clp_protease_ClpX"/>
</dbReference>
<evidence type="ECO:0000256" key="7">
    <source>
        <dbReference type="HAMAP-Rule" id="MF_00249"/>
    </source>
</evidence>
<dbReference type="HAMAP" id="MF_00249">
    <property type="entry name" value="HslU"/>
    <property type="match status" value="1"/>
</dbReference>
<dbReference type="FunFam" id="3.40.50.300:FF:000220">
    <property type="entry name" value="ATP-dependent protease ATPase subunit HslU"/>
    <property type="match status" value="1"/>
</dbReference>
<evidence type="ECO:0000256" key="3">
    <source>
        <dbReference type="ARBA" id="ARBA00022490"/>
    </source>
</evidence>
<feature type="binding site" evidence="7">
    <location>
        <position position="358"/>
    </location>
    <ligand>
        <name>ATP</name>
        <dbReference type="ChEBI" id="CHEBI:30616"/>
    </ligand>
</feature>
<evidence type="ECO:0000259" key="8">
    <source>
        <dbReference type="SMART" id="SM00382"/>
    </source>
</evidence>
<evidence type="ECO:0000256" key="1">
    <source>
        <dbReference type="ARBA" id="ARBA00004496"/>
    </source>
</evidence>
<gene>
    <name evidence="7 10" type="primary">hslU</name>
    <name evidence="10" type="ORF">GF1_13360</name>
</gene>
<reference evidence="10" key="1">
    <citation type="submission" date="2020-12" db="EMBL/GenBank/DDBJ databases">
        <title>Desulfobium dissulfuricans gen. nov., sp. nov., a novel mesophilic, sulfate-reducing bacterium isolated from a deep-sea hydrothermal vent.</title>
        <authorList>
            <person name="Hashimoto Y."/>
            <person name="Tame A."/>
            <person name="Sawayama S."/>
            <person name="Miyazaki J."/>
            <person name="Takai K."/>
            <person name="Nakagawa S."/>
        </authorList>
    </citation>
    <scope>NUCLEOTIDE SEQUENCE</scope>
    <source>
        <strain evidence="10">GF1</strain>
    </source>
</reference>
<dbReference type="EMBL" id="AP024233">
    <property type="protein sequence ID" value="BCO08960.1"/>
    <property type="molecule type" value="Genomic_DNA"/>
</dbReference>
<evidence type="ECO:0000259" key="9">
    <source>
        <dbReference type="SMART" id="SM01086"/>
    </source>
</evidence>
<dbReference type="NCBIfam" id="TIGR00390">
    <property type="entry name" value="hslU"/>
    <property type="match status" value="1"/>
</dbReference>
<dbReference type="FunFam" id="3.40.50.300:FF:000213">
    <property type="entry name" value="ATP-dependent protease ATPase subunit HslU"/>
    <property type="match status" value="1"/>
</dbReference>
<keyword evidence="11" id="KW-1185">Reference proteome</keyword>
<dbReference type="GO" id="GO:0043335">
    <property type="term" value="P:protein unfolding"/>
    <property type="evidence" value="ECO:0007669"/>
    <property type="project" value="UniProtKB-UniRule"/>
</dbReference>
<dbReference type="Gene3D" id="1.10.8.60">
    <property type="match status" value="1"/>
</dbReference>
<dbReference type="InterPro" id="IPR027417">
    <property type="entry name" value="P-loop_NTPase"/>
</dbReference>
<dbReference type="RefSeq" id="WP_267928835.1">
    <property type="nucleotide sequence ID" value="NZ_AP024233.1"/>
</dbReference>
<organism evidence="10 11">
    <name type="scientific">Desulfolithobacter dissulfuricans</name>
    <dbReference type="NCBI Taxonomy" id="2795293"/>
    <lineage>
        <taxon>Bacteria</taxon>
        <taxon>Pseudomonadati</taxon>
        <taxon>Thermodesulfobacteriota</taxon>
        <taxon>Desulfobulbia</taxon>
        <taxon>Desulfobulbales</taxon>
        <taxon>Desulfobulbaceae</taxon>
        <taxon>Desulfolithobacter</taxon>
    </lineage>
</organism>
<feature type="binding site" evidence="7">
    <location>
        <position position="27"/>
    </location>
    <ligand>
        <name>ATP</name>
        <dbReference type="ChEBI" id="CHEBI:30616"/>
    </ligand>
</feature>
<dbReference type="Proteomes" id="UP001063350">
    <property type="component" value="Chromosome"/>
</dbReference>
<sequence length="480" mass="53886">MKEQSEQEIRNSLTPRQTVRELDRYIIGQAEAKRSVAIALRNRWRRQQVAPPLREEIAPKNIIMIGPTGVGKTEIARRLANLAQSPFIKVEASKFTEVGYVGRDVESMIRDLTQLAINMVRKEEQERVAEKATAMAEERILDLLLPSGPAPAAPPSRADNNIFALGSGEPAVQDTAGDNGQAGAMYSTREKFRQMLREGKLDDRTVEMAVSATPSMPMVEVFSSSGMEDMQSSLQDAFSKIFPKKQQRRKVKVPEALELLKKEEAERLIDMETVVEKAIRRTEQSGIIFLDEIDKIASRGGGGSSSPEVSREGVQRDLLPIVEGATVTTKYGPVRTDHILFIASGAFHLAKPSDLVPELQGRFPIRVELHALGEEEFFRILTEPQNALVKQYIALMATEGIKLVFEEEAIREMARIAVDVNEKTEDIGARRLHTIMERVLDEVSFDAPDRGEEEFIITREYVRRQLADISENEDLSRYIL</sequence>
<proteinExistence type="inferred from homology"/>
<dbReference type="InterPro" id="IPR004491">
    <property type="entry name" value="HslU"/>
</dbReference>
<dbReference type="AlphaFoldDB" id="A0A915UA10"/>
<dbReference type="InterPro" id="IPR019489">
    <property type="entry name" value="Clp_ATPase_C"/>
</dbReference>
<comment type="function">
    <text evidence="7">ATPase subunit of a proteasome-like degradation complex; this subunit has chaperone activity. The binding of ATP and its subsequent hydrolysis by HslU are essential for unfolding of protein substrates subsequently hydrolyzed by HslV. HslU recognizes the N-terminal part of its protein substrates and unfolds these before they are guided to HslV for hydrolysis.</text>
</comment>
<evidence type="ECO:0000256" key="6">
    <source>
        <dbReference type="ARBA" id="ARBA00023186"/>
    </source>
</evidence>
<feature type="binding site" evidence="7">
    <location>
        <position position="430"/>
    </location>
    <ligand>
        <name>ATP</name>
        <dbReference type="ChEBI" id="CHEBI:30616"/>
    </ligand>
</feature>
<evidence type="ECO:0000313" key="10">
    <source>
        <dbReference type="EMBL" id="BCO08960.1"/>
    </source>
</evidence>
<feature type="binding site" evidence="7">
    <location>
        <begin position="69"/>
        <end position="74"/>
    </location>
    <ligand>
        <name>ATP</name>
        <dbReference type="ChEBI" id="CHEBI:30616"/>
    </ligand>
</feature>
<keyword evidence="5 7" id="KW-0067">ATP-binding</keyword>
<dbReference type="Pfam" id="PF00004">
    <property type="entry name" value="AAA"/>
    <property type="match status" value="1"/>
</dbReference>
<evidence type="ECO:0000256" key="2">
    <source>
        <dbReference type="ARBA" id="ARBA00009771"/>
    </source>
</evidence>
<keyword evidence="4 7" id="KW-0547">Nucleotide-binding</keyword>
<feature type="binding site" evidence="7">
    <location>
        <position position="291"/>
    </location>
    <ligand>
        <name>ATP</name>
        <dbReference type="ChEBI" id="CHEBI:30616"/>
    </ligand>
</feature>
<comment type="similarity">
    <text evidence="2 7">Belongs to the ClpX chaperone family. HslU subfamily.</text>
</comment>
<evidence type="ECO:0000256" key="4">
    <source>
        <dbReference type="ARBA" id="ARBA00022741"/>
    </source>
</evidence>
<keyword evidence="10" id="KW-0645">Protease</keyword>
<comment type="subunit">
    <text evidence="7">A double ring-shaped homohexamer of HslV is capped on each side by a ring-shaped HslU homohexamer. The assembly of the HslU/HslV complex is dependent on binding of ATP.</text>
</comment>
<keyword evidence="6 7" id="KW-0143">Chaperone</keyword>
<keyword evidence="10" id="KW-0378">Hydrolase</keyword>
<dbReference type="GO" id="GO:0009376">
    <property type="term" value="C:HslUV protease complex"/>
    <property type="evidence" value="ECO:0007669"/>
    <property type="project" value="UniProtKB-UniRule"/>
</dbReference>
<dbReference type="GO" id="GO:0036402">
    <property type="term" value="F:proteasome-activating activity"/>
    <property type="evidence" value="ECO:0007669"/>
    <property type="project" value="UniProtKB-UniRule"/>
</dbReference>
<dbReference type="InterPro" id="IPR003593">
    <property type="entry name" value="AAA+_ATPase"/>
</dbReference>
<dbReference type="Gene3D" id="3.40.50.300">
    <property type="entry name" value="P-loop containing nucleotide triphosphate hydrolases"/>
    <property type="match status" value="2"/>
</dbReference>
<dbReference type="PANTHER" id="PTHR48102">
    <property type="entry name" value="ATP-DEPENDENT CLP PROTEASE ATP-BINDING SUBUNIT CLPX-LIKE, MITOCHONDRIAL-RELATED"/>
    <property type="match status" value="1"/>
</dbReference>
<dbReference type="GO" id="GO:0005524">
    <property type="term" value="F:ATP binding"/>
    <property type="evidence" value="ECO:0007669"/>
    <property type="project" value="UniProtKB-UniRule"/>
</dbReference>
<dbReference type="GO" id="GO:0016887">
    <property type="term" value="F:ATP hydrolysis activity"/>
    <property type="evidence" value="ECO:0007669"/>
    <property type="project" value="InterPro"/>
</dbReference>
<evidence type="ECO:0000313" key="11">
    <source>
        <dbReference type="Proteomes" id="UP001063350"/>
    </source>
</evidence>
<feature type="domain" description="Clp ATPase C-terminal" evidence="9">
    <location>
        <begin position="372"/>
        <end position="466"/>
    </location>
</feature>
<dbReference type="Pfam" id="PF07724">
    <property type="entry name" value="AAA_2"/>
    <property type="match status" value="1"/>
</dbReference>
<dbReference type="Gene3D" id="1.10.8.10">
    <property type="entry name" value="DNA helicase RuvA subunit, C-terminal domain"/>
    <property type="match status" value="1"/>
</dbReference>
<accession>A0A915UA10</accession>
<protein>
    <recommendedName>
        <fullName evidence="7">ATP-dependent protease ATPase subunit HslU</fullName>
    </recommendedName>
    <alternativeName>
        <fullName evidence="7">Unfoldase HslU</fullName>
    </alternativeName>
</protein>
<dbReference type="KEGG" id="ddu:GF1_13360"/>
<evidence type="ECO:0000256" key="5">
    <source>
        <dbReference type="ARBA" id="ARBA00022840"/>
    </source>
</evidence>
<comment type="subcellular location">
    <subcellularLocation>
        <location evidence="1 7">Cytoplasm</location>
    </subcellularLocation>
</comment>
<dbReference type="SUPFAM" id="SSF52540">
    <property type="entry name" value="P-loop containing nucleoside triphosphate hydrolases"/>
    <property type="match status" value="1"/>
</dbReference>
<dbReference type="PANTHER" id="PTHR48102:SF3">
    <property type="entry name" value="ATP-DEPENDENT PROTEASE ATPASE SUBUNIT HSLU"/>
    <property type="match status" value="1"/>
</dbReference>
<dbReference type="SMART" id="SM01086">
    <property type="entry name" value="ClpB_D2-small"/>
    <property type="match status" value="1"/>
</dbReference>
<dbReference type="GO" id="GO:0008233">
    <property type="term" value="F:peptidase activity"/>
    <property type="evidence" value="ECO:0007669"/>
    <property type="project" value="UniProtKB-KW"/>
</dbReference>
<feature type="domain" description="AAA+ ATPase" evidence="8">
    <location>
        <begin position="58"/>
        <end position="369"/>
    </location>
</feature>